<dbReference type="CDD" id="cd16917">
    <property type="entry name" value="HATPase_UhpB-NarQ-NarX-like"/>
    <property type="match status" value="1"/>
</dbReference>
<keyword evidence="3" id="KW-0902">Two-component regulatory system</keyword>
<feature type="transmembrane region" description="Helical" evidence="4">
    <location>
        <begin position="60"/>
        <end position="88"/>
    </location>
</feature>
<comment type="caution">
    <text evidence="6">The sequence shown here is derived from an EMBL/GenBank/DDBJ whole genome shotgun (WGS) entry which is preliminary data.</text>
</comment>
<feature type="domain" description="Histidine kinase" evidence="5">
    <location>
        <begin position="300"/>
        <end position="390"/>
    </location>
</feature>
<feature type="transmembrane region" description="Helical" evidence="4">
    <location>
        <begin position="131"/>
        <end position="151"/>
    </location>
</feature>
<evidence type="ECO:0000256" key="4">
    <source>
        <dbReference type="SAM" id="Phobius"/>
    </source>
</evidence>
<evidence type="ECO:0000259" key="5">
    <source>
        <dbReference type="PROSITE" id="PS50109"/>
    </source>
</evidence>
<organism evidence="6 7">
    <name type="scientific">Ktedonobacter robiniae</name>
    <dbReference type="NCBI Taxonomy" id="2778365"/>
    <lineage>
        <taxon>Bacteria</taxon>
        <taxon>Bacillati</taxon>
        <taxon>Chloroflexota</taxon>
        <taxon>Ktedonobacteria</taxon>
        <taxon>Ktedonobacterales</taxon>
        <taxon>Ktedonobacteraceae</taxon>
        <taxon>Ktedonobacter</taxon>
    </lineage>
</organism>
<feature type="transmembrane region" description="Helical" evidence="4">
    <location>
        <begin position="21"/>
        <end position="40"/>
    </location>
</feature>
<dbReference type="Gene3D" id="1.20.5.1930">
    <property type="match status" value="1"/>
</dbReference>
<evidence type="ECO:0000256" key="3">
    <source>
        <dbReference type="ARBA" id="ARBA00023012"/>
    </source>
</evidence>
<keyword evidence="2" id="KW-0418">Kinase</keyword>
<proteinExistence type="predicted"/>
<name>A0ABQ3V7Q3_9CHLR</name>
<sequence length="393" mass="43722">MILVAQLLMEAKEERMKQPRHVRSLTWFFLFWLGSIIVYWNSWAWKYAASPGKYTASATLHLVVTLLLLTQMTHLLILALALSPLLFLIATLKFKQIHSVLLFIGGDCLLLFLYGEMIGPTRDWSDIWGGGWAPGVGFLGLFFLITLLLYVQQTKQAHERTLVLLRELDEAHAQLSTFALRIEELTLMAERQRIARDLHDTLVQGVTGLLMQLGVVRAQLRHQKVERAQALLEQVMEQASDALADARCAIGDLRSGRTRSDDLVEVVQEEISRFTATTGLSCHADIAALSTLPTPCCEHVVRVISEGLANVARHAQASAVWIQAIAHKSLLTIQVRDNGVGFDPDTISAEMGQYGLLGMRERARLIGGQLEIISTKGGGTILCFHIPIRPQES</sequence>
<gene>
    <name evidence="6" type="ORF">KSB_95780</name>
</gene>
<dbReference type="SMART" id="SM00387">
    <property type="entry name" value="HATPase_c"/>
    <property type="match status" value="1"/>
</dbReference>
<keyword evidence="7" id="KW-1185">Reference proteome</keyword>
<dbReference type="InterPro" id="IPR050482">
    <property type="entry name" value="Sensor_HK_TwoCompSys"/>
</dbReference>
<dbReference type="Pfam" id="PF02518">
    <property type="entry name" value="HATPase_c"/>
    <property type="match status" value="1"/>
</dbReference>
<evidence type="ECO:0000313" key="7">
    <source>
        <dbReference type="Proteomes" id="UP000654345"/>
    </source>
</evidence>
<dbReference type="PROSITE" id="PS50109">
    <property type="entry name" value="HIS_KIN"/>
    <property type="match status" value="1"/>
</dbReference>
<dbReference type="Gene3D" id="3.30.565.10">
    <property type="entry name" value="Histidine kinase-like ATPase, C-terminal domain"/>
    <property type="match status" value="1"/>
</dbReference>
<dbReference type="SUPFAM" id="SSF55874">
    <property type="entry name" value="ATPase domain of HSP90 chaperone/DNA topoisomerase II/histidine kinase"/>
    <property type="match status" value="1"/>
</dbReference>
<reference evidence="6 7" key="1">
    <citation type="journal article" date="2021" name="Int. J. Syst. Evol. Microbiol.">
        <title>Reticulibacter mediterranei gen. nov., sp. nov., within the new family Reticulibacteraceae fam. nov., and Ktedonospora formicarum gen. nov., sp. nov., Ktedonobacter robiniae sp. nov., Dictyobacter formicarum sp. nov. and Dictyobacter arantiisoli sp. nov., belonging to the class Ktedonobacteria.</title>
        <authorList>
            <person name="Yabe S."/>
            <person name="Zheng Y."/>
            <person name="Wang C.M."/>
            <person name="Sakai Y."/>
            <person name="Abe K."/>
            <person name="Yokota A."/>
            <person name="Donadio S."/>
            <person name="Cavaletti L."/>
            <person name="Monciardini P."/>
        </authorList>
    </citation>
    <scope>NUCLEOTIDE SEQUENCE [LARGE SCALE GENOMIC DNA]</scope>
    <source>
        <strain evidence="6 7">SOSP1-30</strain>
    </source>
</reference>
<dbReference type="Proteomes" id="UP000654345">
    <property type="component" value="Unassembled WGS sequence"/>
</dbReference>
<dbReference type="Pfam" id="PF07730">
    <property type="entry name" value="HisKA_3"/>
    <property type="match status" value="1"/>
</dbReference>
<dbReference type="InterPro" id="IPR011712">
    <property type="entry name" value="Sig_transdc_His_kin_sub3_dim/P"/>
</dbReference>
<keyword evidence="4" id="KW-1133">Transmembrane helix</keyword>
<evidence type="ECO:0000256" key="2">
    <source>
        <dbReference type="ARBA" id="ARBA00022777"/>
    </source>
</evidence>
<keyword evidence="4" id="KW-0812">Transmembrane</keyword>
<evidence type="ECO:0000313" key="6">
    <source>
        <dbReference type="EMBL" id="GHO61103.1"/>
    </source>
</evidence>
<dbReference type="PANTHER" id="PTHR24421">
    <property type="entry name" value="NITRATE/NITRITE SENSOR PROTEIN NARX-RELATED"/>
    <property type="match status" value="1"/>
</dbReference>
<dbReference type="EMBL" id="BNJG01000009">
    <property type="protein sequence ID" value="GHO61103.1"/>
    <property type="molecule type" value="Genomic_DNA"/>
</dbReference>
<keyword evidence="4" id="KW-0472">Membrane</keyword>
<keyword evidence="1" id="KW-0808">Transferase</keyword>
<accession>A0ABQ3V7Q3</accession>
<dbReference type="InterPro" id="IPR036890">
    <property type="entry name" value="HATPase_C_sf"/>
</dbReference>
<feature type="transmembrane region" description="Helical" evidence="4">
    <location>
        <begin position="100"/>
        <end position="119"/>
    </location>
</feature>
<dbReference type="InterPro" id="IPR005467">
    <property type="entry name" value="His_kinase_dom"/>
</dbReference>
<dbReference type="PANTHER" id="PTHR24421:SF55">
    <property type="entry name" value="SENSOR HISTIDINE KINASE YDFH"/>
    <property type="match status" value="1"/>
</dbReference>
<dbReference type="InterPro" id="IPR003594">
    <property type="entry name" value="HATPase_dom"/>
</dbReference>
<evidence type="ECO:0000256" key="1">
    <source>
        <dbReference type="ARBA" id="ARBA00022679"/>
    </source>
</evidence>
<protein>
    <recommendedName>
        <fullName evidence="5">Histidine kinase domain-containing protein</fullName>
    </recommendedName>
</protein>